<evidence type="ECO:0000256" key="2">
    <source>
        <dbReference type="SAM" id="MobiDB-lite"/>
    </source>
</evidence>
<keyword evidence="1" id="KW-0732">Signal</keyword>
<dbReference type="RefSeq" id="WP_145204933.1">
    <property type="nucleotide sequence ID" value="NZ_CP036434.1"/>
</dbReference>
<dbReference type="InterPro" id="IPR008969">
    <property type="entry name" value="CarboxyPept-like_regulatory"/>
</dbReference>
<dbReference type="OrthoDB" id="256352at2"/>
<name>A0A518F0G9_9BACT</name>
<feature type="region of interest" description="Disordered" evidence="2">
    <location>
        <begin position="30"/>
        <end position="94"/>
    </location>
</feature>
<dbReference type="SUPFAM" id="SSF49452">
    <property type="entry name" value="Starch-binding domain-like"/>
    <property type="match status" value="1"/>
</dbReference>
<dbReference type="GO" id="GO:0030246">
    <property type="term" value="F:carbohydrate binding"/>
    <property type="evidence" value="ECO:0007669"/>
    <property type="project" value="InterPro"/>
</dbReference>
<dbReference type="GO" id="GO:0051213">
    <property type="term" value="F:dioxygenase activity"/>
    <property type="evidence" value="ECO:0007669"/>
    <property type="project" value="UniProtKB-KW"/>
</dbReference>
<gene>
    <name evidence="3" type="ORF">Poly30_53970</name>
</gene>
<dbReference type="Pfam" id="PF13620">
    <property type="entry name" value="CarboxypepD_reg"/>
    <property type="match status" value="2"/>
</dbReference>
<feature type="compositionally biased region" description="Low complexity" evidence="2">
    <location>
        <begin position="79"/>
        <end position="90"/>
    </location>
</feature>
<sequence length="999" mass="104871">MNKAAYLLVLIAALAAAAYFVLGSNDHGSGVHSPVQVSRSETRQVDEASPAGLDTMSAPTNRAEESDRKVMSVGSKAGDSPASSQTQADADAARANERGTVIGRVTDGQGAPLAGASVALKRRNLDDLFSELRNSSKVSGEGTGITDVDGRFSVSTRAGAMRLTVEADGFAPYSASVNVASDTTEDVGEVRVAQGVILRGRVVDLDDNGIAGASVTRAPEASDGITILGKGETVAKSDPSGYFEILRQAPGAYEFHFSHPEHPPATLKGQTERAGETVSDLRIVMDPGGVIRGAAVGVPAGTADLFAEAVPRDGADQGFRFHTGPETGRSAAVGPDGTFELRGLAAGAPYQVYLRKGQRTFGEGKRRSVSVAVWVPKEGTGATVQVPFSLGASVRFTVVDGNGAPHVPDRIEAGFDYPQRREDAEKDEATGRCVVTGLWPQADGQVLQFALVAQGFQKWEAKGLMIYPDDQVDLGQIVLEARPSVRVTVVEDATGKPVEGATVTLLSPPEGELFGSVRISASIGRDDEDDDFMAFDPDALQSGRTDAMGVCSLDASAGGTFLLAVQDERYAPSKLGPFTLPEQLTVYEQEVRLAEGGGLRVVALDPSGTPASGYAFEFKDDDRDEEDRQTERTGSDGVAEISGLRAGEHLVRLGQRGSSSVFMPRVRIPGMDSKDGDDSDRPWTSVTILPGEVVNVALEAPAIGVLVGTVTERGKALGSAKLKLEKAGDDGPLAGLMMFGGAGSPNTTSDARGEFRIIDVEAGDYQFVVEHPTRAMPYSMPITIEGGEQKVELDLSVTEVTGRAFDEHGEPLAGAKVEAQRAPVEGAPRRTAVSMVMISSDSGGGAGVMMTSGEDEVEPTTTDAEGRYRLRGVVHGVDLEVTATAKGYDAVKSERFRVGEGGVESDVDLRFTKAGSIRIEVEGRTGPVLAMLRRKTFGRGGPPKVELLRADSTTVDSLGAGKWTVTLQSANGEVLSADPDEVEVEVVGGETAVATFKIL</sequence>
<dbReference type="AlphaFoldDB" id="A0A518F0G9"/>
<dbReference type="InterPro" id="IPR013784">
    <property type="entry name" value="Carb-bd-like_fold"/>
</dbReference>
<keyword evidence="3" id="KW-0223">Dioxygenase</keyword>
<evidence type="ECO:0000313" key="4">
    <source>
        <dbReference type="Proteomes" id="UP000320390"/>
    </source>
</evidence>
<keyword evidence="4" id="KW-1185">Reference proteome</keyword>
<reference evidence="3 4" key="1">
    <citation type="submission" date="2019-02" db="EMBL/GenBank/DDBJ databases">
        <title>Deep-cultivation of Planctomycetes and their phenomic and genomic characterization uncovers novel biology.</title>
        <authorList>
            <person name="Wiegand S."/>
            <person name="Jogler M."/>
            <person name="Boedeker C."/>
            <person name="Pinto D."/>
            <person name="Vollmers J."/>
            <person name="Rivas-Marin E."/>
            <person name="Kohn T."/>
            <person name="Peeters S.H."/>
            <person name="Heuer A."/>
            <person name="Rast P."/>
            <person name="Oberbeckmann S."/>
            <person name="Bunk B."/>
            <person name="Jeske O."/>
            <person name="Meyerdierks A."/>
            <person name="Storesund J.E."/>
            <person name="Kallscheuer N."/>
            <person name="Luecker S."/>
            <person name="Lage O.M."/>
            <person name="Pohl T."/>
            <person name="Merkel B.J."/>
            <person name="Hornburger P."/>
            <person name="Mueller R.-W."/>
            <person name="Bruemmer F."/>
            <person name="Labrenz M."/>
            <person name="Spormann A.M."/>
            <person name="Op den Camp H."/>
            <person name="Overmann J."/>
            <person name="Amann R."/>
            <person name="Jetten M.S.M."/>
            <person name="Mascher T."/>
            <person name="Medema M.H."/>
            <person name="Devos D.P."/>
            <person name="Kaster A.-K."/>
            <person name="Ovreas L."/>
            <person name="Rohde M."/>
            <person name="Galperin M.Y."/>
            <person name="Jogler C."/>
        </authorList>
    </citation>
    <scope>NUCLEOTIDE SEQUENCE [LARGE SCALE GENOMIC DNA]</scope>
    <source>
        <strain evidence="3 4">Poly30</strain>
    </source>
</reference>
<evidence type="ECO:0000256" key="1">
    <source>
        <dbReference type="ARBA" id="ARBA00022729"/>
    </source>
</evidence>
<feature type="region of interest" description="Disordered" evidence="2">
    <location>
        <begin position="613"/>
        <end position="637"/>
    </location>
</feature>
<organism evidence="3 4">
    <name type="scientific">Saltatorellus ferox</name>
    <dbReference type="NCBI Taxonomy" id="2528018"/>
    <lineage>
        <taxon>Bacteria</taxon>
        <taxon>Pseudomonadati</taxon>
        <taxon>Planctomycetota</taxon>
        <taxon>Planctomycetia</taxon>
        <taxon>Planctomycetia incertae sedis</taxon>
        <taxon>Saltatorellus</taxon>
    </lineage>
</organism>
<dbReference type="PANTHER" id="PTHR23303">
    <property type="entry name" value="CARBOXYPEPTIDASE REGULATORY REGION-CONTAINING"/>
    <property type="match status" value="1"/>
</dbReference>
<protein>
    <submittedName>
        <fullName evidence="3">Dioxygenase</fullName>
    </submittedName>
</protein>
<keyword evidence="3" id="KW-0560">Oxidoreductase</keyword>
<evidence type="ECO:0000313" key="3">
    <source>
        <dbReference type="EMBL" id="QDV09837.1"/>
    </source>
</evidence>
<dbReference type="Gene3D" id="2.60.40.1120">
    <property type="entry name" value="Carboxypeptidase-like, regulatory domain"/>
    <property type="match status" value="3"/>
</dbReference>
<dbReference type="EMBL" id="CP036434">
    <property type="protein sequence ID" value="QDV09837.1"/>
    <property type="molecule type" value="Genomic_DNA"/>
</dbReference>
<dbReference type="SUPFAM" id="SSF49464">
    <property type="entry name" value="Carboxypeptidase regulatory domain-like"/>
    <property type="match status" value="3"/>
</dbReference>
<proteinExistence type="predicted"/>
<dbReference type="InterPro" id="IPR051417">
    <property type="entry name" value="SDr/BOS_complex"/>
</dbReference>
<dbReference type="PANTHER" id="PTHR23303:SF14">
    <property type="entry name" value="BOS COMPLEX SUBUNIT NOMO1-RELATED"/>
    <property type="match status" value="1"/>
</dbReference>
<dbReference type="Proteomes" id="UP000320390">
    <property type="component" value="Chromosome"/>
</dbReference>
<accession>A0A518F0G9</accession>